<feature type="compositionally biased region" description="Basic and acidic residues" evidence="2">
    <location>
        <begin position="1"/>
        <end position="11"/>
    </location>
</feature>
<dbReference type="PANTHER" id="PTHR33392:SF6">
    <property type="entry name" value="POLYISOPRENYL-TEICHOIC ACID--PEPTIDOGLYCAN TEICHOIC ACID TRANSFERASE TAGU"/>
    <property type="match status" value="1"/>
</dbReference>
<dbReference type="InterPro" id="IPR050922">
    <property type="entry name" value="LytR/CpsA/Psr_CW_biosynth"/>
</dbReference>
<dbReference type="InterPro" id="IPR004474">
    <property type="entry name" value="LytR_CpsA_psr"/>
</dbReference>
<dbReference type="Pfam" id="PF13399">
    <property type="entry name" value="LytR_C"/>
    <property type="match status" value="1"/>
</dbReference>
<dbReference type="NCBIfam" id="TIGR00350">
    <property type="entry name" value="lytR_cpsA_psr"/>
    <property type="match status" value="1"/>
</dbReference>
<gene>
    <name evidence="6" type="ORF">RM574_23950</name>
</gene>
<evidence type="ECO:0000313" key="7">
    <source>
        <dbReference type="Proteomes" id="UP001183607"/>
    </source>
</evidence>
<comment type="caution">
    <text evidence="6">The sequence shown here is derived from an EMBL/GenBank/DDBJ whole genome shotgun (WGS) entry which is preliminary data.</text>
</comment>
<evidence type="ECO:0000256" key="1">
    <source>
        <dbReference type="ARBA" id="ARBA00006068"/>
    </source>
</evidence>
<evidence type="ECO:0000313" key="6">
    <source>
        <dbReference type="EMBL" id="MDT0418542.1"/>
    </source>
</evidence>
<sequence length="602" mass="63706">MDAQGRGRGEEFDPADQWVLNPQTGEYELRLGGSAEQSQEPPGSGGGAWDHVDGSARPRRTDPYRSEPRVPEQGGSPRAENAPREGGRAAARQEAAGGGRASARKQASGRAASRKARKGGGKKKALLWTAGGLGFLLVAVAGSGYAYYQHLNGNIDKVDIGDAGNKDAAPDGPINILIIGTDKRTGKGNEGYGDKDSPGHADTNILLHVSADRTNATGLSIPRDLITNIPDCPTKQDDGSTETIPGTQNVRFNTSLGQEGRDPGCTMRTVTELTGLKVDHFMMADFNAVKNLTTAVNGVEVCVAKDVDDPDSHLKLSAGTHKVQGEQALAFVRTRHSFGNQGDLDRIKVQQQFLGSLARQLKSEDTLTSPKKLYKVAEAATDALTVDSGIGSITKLMSLAKELQHINPKNITFVTLPVVDNPAEKVKATVVLNETDADPLFAMMKDDVSLTEVNSKKKAEANKQKAAEEARLKGSKSEAADIRVEVFNGGAPTGSAQGELTWLQTNQGVNKSSQQGDAPKQKGTTLEYAADQAPQARKLAEIMGLPGSALKPGESIENDQGLPAMKLVLGPDFKGPGISITAPKEAPKNVARQEADKKVCAS</sequence>
<dbReference type="Gene3D" id="3.40.630.190">
    <property type="entry name" value="LCP protein"/>
    <property type="match status" value="1"/>
</dbReference>
<organism evidence="6 7">
    <name type="scientific">Streptomyces evansiae</name>
    <dbReference type="NCBI Taxonomy" id="3075535"/>
    <lineage>
        <taxon>Bacteria</taxon>
        <taxon>Bacillati</taxon>
        <taxon>Actinomycetota</taxon>
        <taxon>Actinomycetes</taxon>
        <taxon>Kitasatosporales</taxon>
        <taxon>Streptomycetaceae</taxon>
        <taxon>Streptomyces</taxon>
    </lineage>
</organism>
<dbReference type="AlphaFoldDB" id="A0ABD5EBG1"/>
<dbReference type="RefSeq" id="WP_007823024.1">
    <property type="nucleotide sequence ID" value="NZ_JAVRER010000047.1"/>
</dbReference>
<dbReference type="InterPro" id="IPR027381">
    <property type="entry name" value="LytR/CpsA/Psr_C"/>
</dbReference>
<feature type="transmembrane region" description="Helical" evidence="3">
    <location>
        <begin position="125"/>
        <end position="148"/>
    </location>
</feature>
<dbReference type="Proteomes" id="UP001183607">
    <property type="component" value="Unassembled WGS sequence"/>
</dbReference>
<proteinExistence type="inferred from homology"/>
<keyword evidence="3" id="KW-0472">Membrane</keyword>
<evidence type="ECO:0000256" key="3">
    <source>
        <dbReference type="SAM" id="Phobius"/>
    </source>
</evidence>
<feature type="region of interest" description="Disordered" evidence="2">
    <location>
        <begin position="1"/>
        <end position="123"/>
    </location>
</feature>
<feature type="compositionally biased region" description="Basic and acidic residues" evidence="2">
    <location>
        <begin position="585"/>
        <end position="602"/>
    </location>
</feature>
<evidence type="ECO:0000259" key="5">
    <source>
        <dbReference type="Pfam" id="PF13399"/>
    </source>
</evidence>
<dbReference type="EMBL" id="JAVRER010000047">
    <property type="protein sequence ID" value="MDT0418542.1"/>
    <property type="molecule type" value="Genomic_DNA"/>
</dbReference>
<feature type="region of interest" description="Disordered" evidence="2">
    <location>
        <begin position="578"/>
        <end position="602"/>
    </location>
</feature>
<feature type="compositionally biased region" description="Basic and acidic residues" evidence="2">
    <location>
        <begin position="50"/>
        <end position="70"/>
    </location>
</feature>
<dbReference type="Pfam" id="PF03816">
    <property type="entry name" value="LytR_cpsA_psr"/>
    <property type="match status" value="1"/>
</dbReference>
<evidence type="ECO:0000256" key="2">
    <source>
        <dbReference type="SAM" id="MobiDB-lite"/>
    </source>
</evidence>
<feature type="compositionally biased region" description="Basic residues" evidence="2">
    <location>
        <begin position="112"/>
        <end position="123"/>
    </location>
</feature>
<reference evidence="7" key="1">
    <citation type="submission" date="2023-07" db="EMBL/GenBank/DDBJ databases">
        <title>30 novel species of actinomycetes from the DSMZ collection.</title>
        <authorList>
            <person name="Nouioui I."/>
        </authorList>
    </citation>
    <scope>NUCLEOTIDE SEQUENCE [LARGE SCALE GENOMIC DNA]</scope>
    <source>
        <strain evidence="7">DSM 41982</strain>
    </source>
</reference>
<name>A0ABD5EBG1_9ACTN</name>
<accession>A0ABD5EBG1</accession>
<evidence type="ECO:0000259" key="4">
    <source>
        <dbReference type="Pfam" id="PF03816"/>
    </source>
</evidence>
<feature type="domain" description="LytR/CpsA/Psr regulator C-terminal" evidence="5">
    <location>
        <begin position="481"/>
        <end position="573"/>
    </location>
</feature>
<feature type="domain" description="Cell envelope-related transcriptional attenuator" evidence="4">
    <location>
        <begin position="200"/>
        <end position="362"/>
    </location>
</feature>
<keyword evidence="3" id="KW-1133">Transmembrane helix</keyword>
<comment type="similarity">
    <text evidence="1">Belongs to the LytR/CpsA/Psr (LCP) family.</text>
</comment>
<dbReference type="PANTHER" id="PTHR33392">
    <property type="entry name" value="POLYISOPRENYL-TEICHOIC ACID--PEPTIDOGLYCAN TEICHOIC ACID TRANSFERASE TAGU"/>
    <property type="match status" value="1"/>
</dbReference>
<protein>
    <submittedName>
        <fullName evidence="6">LCP family protein</fullName>
    </submittedName>
</protein>
<keyword evidence="3" id="KW-0812">Transmembrane</keyword>